<dbReference type="PANTHER" id="PTHR46604:SF12">
    <property type="entry name" value="PROTEIN KINASE DOMAIN-CONTAINING PROTEIN"/>
    <property type="match status" value="1"/>
</dbReference>
<dbReference type="Gene3D" id="3.30.200.20">
    <property type="entry name" value="Phosphorylase Kinase, domain 1"/>
    <property type="match status" value="1"/>
</dbReference>
<dbReference type="PROSITE" id="PS50011">
    <property type="entry name" value="PROTEIN_KINASE_DOM"/>
    <property type="match status" value="1"/>
</dbReference>
<dbReference type="SUPFAM" id="SSF56112">
    <property type="entry name" value="Protein kinase-like (PK-like)"/>
    <property type="match status" value="1"/>
</dbReference>
<feature type="compositionally biased region" description="Low complexity" evidence="1">
    <location>
        <begin position="142"/>
        <end position="153"/>
    </location>
</feature>
<dbReference type="InterPro" id="IPR000719">
    <property type="entry name" value="Prot_kinase_dom"/>
</dbReference>
<feature type="domain" description="Protein kinase" evidence="2">
    <location>
        <begin position="276"/>
        <end position="381"/>
    </location>
</feature>
<dbReference type="Pfam" id="PF07714">
    <property type="entry name" value="PK_Tyr_Ser-Thr"/>
    <property type="match status" value="1"/>
</dbReference>
<dbReference type="InterPro" id="IPR036537">
    <property type="entry name" value="Adaptor_Cbl_N_dom_sf"/>
</dbReference>
<dbReference type="InterPro" id="IPR011009">
    <property type="entry name" value="Kinase-like_dom_sf"/>
</dbReference>
<reference evidence="3" key="1">
    <citation type="submission" date="2023-07" db="EMBL/GenBank/DDBJ databases">
        <title>A chromosome-level genome assembly of Lolium multiflorum.</title>
        <authorList>
            <person name="Chen Y."/>
            <person name="Copetti D."/>
            <person name="Kolliker R."/>
            <person name="Studer B."/>
        </authorList>
    </citation>
    <scope>NUCLEOTIDE SEQUENCE</scope>
    <source>
        <strain evidence="3">02402/16</strain>
        <tissue evidence="3">Leaf</tissue>
    </source>
</reference>
<organism evidence="3 4">
    <name type="scientific">Lolium multiflorum</name>
    <name type="common">Italian ryegrass</name>
    <name type="synonym">Lolium perenne subsp. multiflorum</name>
    <dbReference type="NCBI Taxonomy" id="4521"/>
    <lineage>
        <taxon>Eukaryota</taxon>
        <taxon>Viridiplantae</taxon>
        <taxon>Streptophyta</taxon>
        <taxon>Embryophyta</taxon>
        <taxon>Tracheophyta</taxon>
        <taxon>Spermatophyta</taxon>
        <taxon>Magnoliopsida</taxon>
        <taxon>Liliopsida</taxon>
        <taxon>Poales</taxon>
        <taxon>Poaceae</taxon>
        <taxon>BOP clade</taxon>
        <taxon>Pooideae</taxon>
        <taxon>Poodae</taxon>
        <taxon>Poeae</taxon>
        <taxon>Poeae Chloroplast Group 2 (Poeae type)</taxon>
        <taxon>Loliodinae</taxon>
        <taxon>Loliinae</taxon>
        <taxon>Lolium</taxon>
    </lineage>
</organism>
<feature type="compositionally biased region" description="Polar residues" evidence="1">
    <location>
        <begin position="156"/>
        <end position="173"/>
    </location>
</feature>
<dbReference type="GO" id="GO:0007166">
    <property type="term" value="P:cell surface receptor signaling pathway"/>
    <property type="evidence" value="ECO:0007669"/>
    <property type="project" value="InterPro"/>
</dbReference>
<name>A0AAD8SPT5_LOLMU</name>
<proteinExistence type="predicted"/>
<dbReference type="EMBL" id="JAUUTY010000003">
    <property type="protein sequence ID" value="KAK1661113.1"/>
    <property type="molecule type" value="Genomic_DNA"/>
</dbReference>
<comment type="caution">
    <text evidence="3">The sequence shown here is derived from an EMBL/GenBank/DDBJ whole genome shotgun (WGS) entry which is preliminary data.</text>
</comment>
<dbReference type="GO" id="GO:0005524">
    <property type="term" value="F:ATP binding"/>
    <property type="evidence" value="ECO:0007669"/>
    <property type="project" value="InterPro"/>
</dbReference>
<evidence type="ECO:0000313" key="4">
    <source>
        <dbReference type="Proteomes" id="UP001231189"/>
    </source>
</evidence>
<evidence type="ECO:0000256" key="1">
    <source>
        <dbReference type="SAM" id="MobiDB-lite"/>
    </source>
</evidence>
<evidence type="ECO:0000313" key="3">
    <source>
        <dbReference type="EMBL" id="KAK1661113.1"/>
    </source>
</evidence>
<dbReference type="InterPro" id="IPR045766">
    <property type="entry name" value="MCAfunc"/>
</dbReference>
<dbReference type="InterPro" id="IPR059179">
    <property type="entry name" value="MLKL-like_MCAfunc"/>
</dbReference>
<dbReference type="AlphaFoldDB" id="A0AAD8SPT5"/>
<gene>
    <name evidence="3" type="ORF">QYE76_049272</name>
</gene>
<protein>
    <recommendedName>
        <fullName evidence="2">Protein kinase domain-containing protein</fullName>
    </recommendedName>
</protein>
<dbReference type="Proteomes" id="UP001231189">
    <property type="component" value="Unassembled WGS sequence"/>
</dbReference>
<dbReference type="Gene3D" id="1.20.930.20">
    <property type="entry name" value="Adaptor protein Cbl, N-terminal domain"/>
    <property type="match status" value="1"/>
</dbReference>
<dbReference type="Pfam" id="PF19584">
    <property type="entry name" value="MCAfunc"/>
    <property type="match status" value="1"/>
</dbReference>
<evidence type="ECO:0000259" key="2">
    <source>
        <dbReference type="PROSITE" id="PS50011"/>
    </source>
</evidence>
<dbReference type="GO" id="GO:0004672">
    <property type="term" value="F:protein kinase activity"/>
    <property type="evidence" value="ECO:0007669"/>
    <property type="project" value="InterPro"/>
</dbReference>
<dbReference type="PANTHER" id="PTHR46604">
    <property type="entry name" value="PROTEIN MID1-COMPLEMENTING ACTIVITY 1"/>
    <property type="match status" value="1"/>
</dbReference>
<dbReference type="InterPro" id="IPR001245">
    <property type="entry name" value="Ser-Thr/Tyr_kinase_cat_dom"/>
</dbReference>
<sequence>MAQWDNLGRAASVAQLAGVDALGLISTILQAAQAVRHNRETCQELVQDLQMMEDLLKLLKEPDMMRQDEIKNVLNGLDTTLREADSLVQSCRDCSAAYRVFMGWKQSDQFRRVKKKIAKHLRFYPMISHADITRRLEELGRSVQSASSSQQDSQELRTSSTSSQNPETRSLVGTPSVMETEPVEIETEPAEIEMTQARTESTIVEEHQQAGSNEKNGSLPTKKRRFVLKLPLSGKKWSTFAREKGKVETPPFIAELTGPGFTFFHFTQLSAATNNFASEYKIEGWGSDDVYKGRLPNGLEIMIKRKPHPNTSEALIRLKDEIRFLAKLQHMNIVKLVGCCTERGEALLAYEFIENGRLADIISVGMPSVKLFLVHCCTDFT</sequence>
<accession>A0AAD8SPT5</accession>
<feature type="region of interest" description="Disordered" evidence="1">
    <location>
        <begin position="141"/>
        <end position="182"/>
    </location>
</feature>
<dbReference type="CDD" id="cd21037">
    <property type="entry name" value="MLKL_NTD"/>
    <property type="match status" value="1"/>
</dbReference>
<keyword evidence="4" id="KW-1185">Reference proteome</keyword>